<organism evidence="2 3">
    <name type="scientific">Bifidobacterium canis</name>
    <dbReference type="NCBI Taxonomy" id="2610880"/>
    <lineage>
        <taxon>Bacteria</taxon>
        <taxon>Bacillati</taxon>
        <taxon>Actinomycetota</taxon>
        <taxon>Actinomycetes</taxon>
        <taxon>Bifidobacteriales</taxon>
        <taxon>Bifidobacteriaceae</taxon>
        <taxon>Bifidobacterium</taxon>
    </lineage>
</organism>
<evidence type="ECO:0000313" key="3">
    <source>
        <dbReference type="Proteomes" id="UP000487882"/>
    </source>
</evidence>
<feature type="region of interest" description="Disordered" evidence="1">
    <location>
        <begin position="1"/>
        <end position="26"/>
    </location>
</feature>
<protein>
    <submittedName>
        <fullName evidence="2">Uncharacterized protein</fullName>
    </submittedName>
</protein>
<gene>
    <name evidence="2" type="ORF">GSD1FS_1700</name>
</gene>
<name>A0A7K1J719_9BIFI</name>
<proteinExistence type="predicted"/>
<keyword evidence="3" id="KW-1185">Reference proteome</keyword>
<dbReference type="EMBL" id="WNLP01000010">
    <property type="protein sequence ID" value="MUH60329.1"/>
    <property type="molecule type" value="Genomic_DNA"/>
</dbReference>
<sequence>MHVYTTERGAVTAAHTPMPTTDDDAPVGELEFDRIVTRWSNPKIAGTPAWRLNGMIHQPNVASDLVRTAITTKTVEALRDPSKTLTRRYAHYLCSRVSIEKILNDQYGMAPTLVRQASKYETLRLKLRGGDGRGHRELTDEDIWDIAAREEADRQMAAYARGERKWMRWPPLHDGMSTNPAAHRRLKCGGLDQWRELTQAAALDGNRPHYNIDDGLQIGDMRVDVADEALGLVDGSGGIDRQWLADHHITSSMINELGDDRLLAMGLDPQELRAAAAALDASDATVACPVDASAPAGWRICRCRRWMRNTGVRPNAWMMWSTIPCCACGWWRATMGAPCNRMRCCPITGSRCGWPVPACAPNACPWTTKPWWMCGVRRAGSSMRWPVPVAPHPAGRLHGVPTDGRTVPCADAHPDHAPVDRAAQDGAPHTTAACGATTRRMPVMVSRRIRWCV</sequence>
<reference evidence="2 3" key="1">
    <citation type="submission" date="2019-09" db="EMBL/GenBank/DDBJ databases">
        <title>Bifidobacterium canis sp. nov., isolated from the digestive tract of German Shepherd dog puppy.</title>
        <authorList>
            <person name="Bunesova V."/>
        </authorList>
    </citation>
    <scope>NUCLEOTIDE SEQUENCE [LARGE SCALE GENOMIC DNA]</scope>
    <source>
        <strain evidence="2 3">GSD1FS</strain>
    </source>
</reference>
<evidence type="ECO:0000256" key="1">
    <source>
        <dbReference type="SAM" id="MobiDB-lite"/>
    </source>
</evidence>
<dbReference type="AlphaFoldDB" id="A0A7K1J719"/>
<accession>A0A7K1J719</accession>
<evidence type="ECO:0000313" key="2">
    <source>
        <dbReference type="EMBL" id="MUH60329.1"/>
    </source>
</evidence>
<dbReference type="Proteomes" id="UP000487882">
    <property type="component" value="Unassembled WGS sequence"/>
</dbReference>
<comment type="caution">
    <text evidence="2">The sequence shown here is derived from an EMBL/GenBank/DDBJ whole genome shotgun (WGS) entry which is preliminary data.</text>
</comment>